<feature type="transmembrane region" description="Helical" evidence="1">
    <location>
        <begin position="384"/>
        <end position="409"/>
    </location>
</feature>
<dbReference type="PANTHER" id="PTHR22943:SF248">
    <property type="entry name" value="SEVEN TM RECEPTOR"/>
    <property type="match status" value="1"/>
</dbReference>
<feature type="transmembrane region" description="Helical" evidence="1">
    <location>
        <begin position="6"/>
        <end position="25"/>
    </location>
</feature>
<evidence type="ECO:0000256" key="1">
    <source>
        <dbReference type="SAM" id="Phobius"/>
    </source>
</evidence>
<keyword evidence="1" id="KW-1133">Transmembrane helix</keyword>
<feature type="transmembrane region" description="Helical" evidence="1">
    <location>
        <begin position="183"/>
        <end position="207"/>
    </location>
</feature>
<feature type="transmembrane region" description="Helical" evidence="1">
    <location>
        <begin position="58"/>
        <end position="76"/>
    </location>
</feature>
<dbReference type="InterPro" id="IPR019428">
    <property type="entry name" value="7TM_GPCR_serpentine_rcpt_Str"/>
</dbReference>
<sequence>MIDVLFYVTDIPALLLNGFVWLRCFRQPRVQRHCTNLIFFHSSLNIAHVGISRSTLRLAMFNGKHYAYIFLAWYLRKPGSFTADLLEYFATLAFFVSSICLIALPFQFFYRYCSLLGTRLDWKFNVTVGAAAFHTVVNAVWAKTLLVERNMETDRELEMDGCDLTELGEYLTLQYRDHNGYHIFHYITVVVVYGAAFYLATKTYFSLRKHTSAMTPRTRLLNRRVSRMLSVQIMLPFLLNAVPTLSFGFSRFLSPNTSDWAGLFRIVGLGLMPLIDAVTIVVVFPSFRQKQPKDQEPCTNLIFFHSSVNIIYVTVVRLMLKFTMFNGISYTYYVFFASFLKTADENTLIAADFAFNIAANLSLNALPFQFFYRHYNLLGLEMNWRIYAAVFAAVSQIFINAIWVMQLVIVNNPTTDMELIKAGCDMKMVGNHLVFVKQNDYKQTYFTFQTANIAVCYGAALYIAASTFTSLKKLTSTMSPRTKLLNRRVNRMQFVQIVMPFTLNAIPLLAFALSRFLSPAVSDAIALYRVFGVGLSPLVDPIVIIIVFPSFRRHLSSLFLFRKMWKAQENSVLSVQTTSGLR</sequence>
<feature type="transmembrane region" description="Helical" evidence="1">
    <location>
        <begin position="228"/>
        <end position="250"/>
    </location>
</feature>
<dbReference type="AlphaFoldDB" id="A0A1I7S9B4"/>
<feature type="transmembrane region" description="Helical" evidence="1">
    <location>
        <begin position="88"/>
        <end position="110"/>
    </location>
</feature>
<name>A0A1I7S9B4_BURXY</name>
<feature type="transmembrane region" description="Helical" evidence="1">
    <location>
        <begin position="262"/>
        <end position="287"/>
    </location>
</feature>
<dbReference type="PANTHER" id="PTHR22943">
    <property type="entry name" value="7-TRANSMEMBRANE DOMAIN RECEPTOR C.ELEGANS"/>
    <property type="match status" value="1"/>
</dbReference>
<organism evidence="2 3">
    <name type="scientific">Bursaphelenchus xylophilus</name>
    <name type="common">Pinewood nematode worm</name>
    <name type="synonym">Aphelenchoides xylophilus</name>
    <dbReference type="NCBI Taxonomy" id="6326"/>
    <lineage>
        <taxon>Eukaryota</taxon>
        <taxon>Metazoa</taxon>
        <taxon>Ecdysozoa</taxon>
        <taxon>Nematoda</taxon>
        <taxon>Chromadorea</taxon>
        <taxon>Rhabditida</taxon>
        <taxon>Tylenchina</taxon>
        <taxon>Tylenchomorpha</taxon>
        <taxon>Aphelenchoidea</taxon>
        <taxon>Aphelenchoididae</taxon>
        <taxon>Bursaphelenchus</taxon>
    </lineage>
</organism>
<feature type="transmembrane region" description="Helical" evidence="1">
    <location>
        <begin position="525"/>
        <end position="548"/>
    </location>
</feature>
<reference evidence="3" key="1">
    <citation type="submission" date="2016-11" db="UniProtKB">
        <authorList>
            <consortium name="WormBaseParasite"/>
        </authorList>
    </citation>
    <scope>IDENTIFICATION</scope>
</reference>
<keyword evidence="1" id="KW-0472">Membrane</keyword>
<evidence type="ECO:0000313" key="2">
    <source>
        <dbReference type="Proteomes" id="UP000095284"/>
    </source>
</evidence>
<feature type="transmembrane region" description="Helical" evidence="1">
    <location>
        <begin position="122"/>
        <end position="141"/>
    </location>
</feature>
<protein>
    <submittedName>
        <fullName evidence="3">G protein-coupled receptor</fullName>
    </submittedName>
</protein>
<keyword evidence="1" id="KW-0812">Transmembrane</keyword>
<accession>A0A1I7S9B4</accession>
<feature type="transmembrane region" description="Helical" evidence="1">
    <location>
        <begin position="492"/>
        <end position="513"/>
    </location>
</feature>
<proteinExistence type="predicted"/>
<feature type="transmembrane region" description="Helical" evidence="1">
    <location>
        <begin position="353"/>
        <end position="372"/>
    </location>
</feature>
<feature type="transmembrane region" description="Helical" evidence="1">
    <location>
        <begin position="451"/>
        <end position="471"/>
    </location>
</feature>
<dbReference type="Proteomes" id="UP000095284">
    <property type="component" value="Unplaced"/>
</dbReference>
<dbReference type="Pfam" id="PF10326">
    <property type="entry name" value="7TM_GPCR_Str"/>
    <property type="match status" value="2"/>
</dbReference>
<feature type="transmembrane region" description="Helical" evidence="1">
    <location>
        <begin position="308"/>
        <end position="333"/>
    </location>
</feature>
<evidence type="ECO:0000313" key="3">
    <source>
        <dbReference type="WBParaSite" id="BXY_0961000.1"/>
    </source>
</evidence>
<dbReference type="WBParaSite" id="BXY_0961000.1">
    <property type="protein sequence ID" value="BXY_0961000.1"/>
    <property type="gene ID" value="BXY_0961000"/>
</dbReference>